<feature type="domain" description="Phytocyanin" evidence="12">
    <location>
        <begin position="30"/>
        <end position="133"/>
    </location>
</feature>
<dbReference type="Pfam" id="PF02298">
    <property type="entry name" value="Cu_bind_like"/>
    <property type="match status" value="1"/>
</dbReference>
<dbReference type="Gene3D" id="2.60.40.420">
    <property type="entry name" value="Cupredoxins - blue copper proteins"/>
    <property type="match status" value="1"/>
</dbReference>
<dbReference type="InterPro" id="IPR039391">
    <property type="entry name" value="Phytocyanin-like"/>
</dbReference>
<organism evidence="13">
    <name type="scientific">Amblyomma maculatum</name>
    <name type="common">Gulf Coast tick</name>
    <dbReference type="NCBI Taxonomy" id="34609"/>
    <lineage>
        <taxon>Eukaryota</taxon>
        <taxon>Metazoa</taxon>
        <taxon>Ecdysozoa</taxon>
        <taxon>Arthropoda</taxon>
        <taxon>Chelicerata</taxon>
        <taxon>Arachnida</taxon>
        <taxon>Acari</taxon>
        <taxon>Parasitiformes</taxon>
        <taxon>Ixodida</taxon>
        <taxon>Ixodoidea</taxon>
        <taxon>Ixodidae</taxon>
        <taxon>Amblyomminae</taxon>
        <taxon>Amblyomma</taxon>
    </lineage>
</organism>
<keyword evidence="4 10" id="KW-0472">Membrane</keyword>
<feature type="signal peptide" evidence="11">
    <location>
        <begin position="1"/>
        <end position="29"/>
    </location>
</feature>
<evidence type="ECO:0000259" key="12">
    <source>
        <dbReference type="PROSITE" id="PS51485"/>
    </source>
</evidence>
<evidence type="ECO:0000313" key="13">
    <source>
        <dbReference type="EMBL" id="AEO36703.1"/>
    </source>
</evidence>
<keyword evidence="5" id="KW-1015">Disulfide bond</keyword>
<dbReference type="SUPFAM" id="SSF49503">
    <property type="entry name" value="Cupredoxins"/>
    <property type="match status" value="1"/>
</dbReference>
<dbReference type="EMBL" id="JO845086">
    <property type="protein sequence ID" value="AEO36703.1"/>
    <property type="molecule type" value="mRNA"/>
</dbReference>
<keyword evidence="3 11" id="KW-0732">Signal</keyword>
<comment type="subcellular location">
    <subcellularLocation>
        <location evidence="9">Endomembrane system</location>
        <topology evidence="9">Lipid-anchor</topology>
    </subcellularLocation>
    <subcellularLocation>
        <location evidence="1">Membrane</location>
        <topology evidence="1">Lipid-anchor</topology>
        <topology evidence="1">GPI-anchor</topology>
    </subcellularLocation>
</comment>
<evidence type="ECO:0000256" key="2">
    <source>
        <dbReference type="ARBA" id="ARBA00022622"/>
    </source>
</evidence>
<evidence type="ECO:0000256" key="5">
    <source>
        <dbReference type="ARBA" id="ARBA00023157"/>
    </source>
</evidence>
<evidence type="ECO:0000256" key="3">
    <source>
        <dbReference type="ARBA" id="ARBA00022729"/>
    </source>
</evidence>
<dbReference type="GO" id="GO:0012505">
    <property type="term" value="C:endomembrane system"/>
    <property type="evidence" value="ECO:0007669"/>
    <property type="project" value="UniProtKB-SubCell"/>
</dbReference>
<dbReference type="GO" id="GO:0005886">
    <property type="term" value="C:plasma membrane"/>
    <property type="evidence" value="ECO:0007669"/>
    <property type="project" value="TreeGrafter"/>
</dbReference>
<evidence type="ECO:0000256" key="4">
    <source>
        <dbReference type="ARBA" id="ARBA00023136"/>
    </source>
</evidence>
<protein>
    <recommendedName>
        <fullName evidence="12">Phytocyanin domain-containing protein</fullName>
    </recommendedName>
</protein>
<dbReference type="PROSITE" id="PS51485">
    <property type="entry name" value="PHYTOCYANIN"/>
    <property type="match status" value="1"/>
</dbReference>
<comment type="similarity">
    <text evidence="8">Belongs to the early nodulin-like (ENODL) family.</text>
</comment>
<dbReference type="InterPro" id="IPR003245">
    <property type="entry name" value="Phytocyanin_dom"/>
</dbReference>
<evidence type="ECO:0000256" key="9">
    <source>
        <dbReference type="ARBA" id="ARBA00037868"/>
    </source>
</evidence>
<dbReference type="InterPro" id="IPR041846">
    <property type="entry name" value="ENL_dom"/>
</dbReference>
<keyword evidence="6" id="KW-0325">Glycoprotein</keyword>
<evidence type="ECO:0000256" key="7">
    <source>
        <dbReference type="ARBA" id="ARBA00023288"/>
    </source>
</evidence>
<dbReference type="FunFam" id="2.60.40.420:FF:000010">
    <property type="entry name" value="Early nodulin-like protein 1"/>
    <property type="match status" value="1"/>
</dbReference>
<dbReference type="PANTHER" id="PTHR33021">
    <property type="entry name" value="BLUE COPPER PROTEIN"/>
    <property type="match status" value="1"/>
</dbReference>
<accession>G3MT85</accession>
<evidence type="ECO:0000256" key="8">
    <source>
        <dbReference type="ARBA" id="ARBA00035011"/>
    </source>
</evidence>
<dbReference type="InterPro" id="IPR008972">
    <property type="entry name" value="Cupredoxin"/>
</dbReference>
<proteinExistence type="evidence at transcript level"/>
<evidence type="ECO:0000256" key="6">
    <source>
        <dbReference type="ARBA" id="ARBA00023180"/>
    </source>
</evidence>
<dbReference type="GO" id="GO:0009055">
    <property type="term" value="F:electron transfer activity"/>
    <property type="evidence" value="ECO:0007669"/>
    <property type="project" value="InterPro"/>
</dbReference>
<feature type="chain" id="PRO_5003447505" description="Phytocyanin domain-containing protein" evidence="11">
    <location>
        <begin position="30"/>
        <end position="175"/>
    </location>
</feature>
<dbReference type="PANTHER" id="PTHR33021:SF289">
    <property type="entry name" value="EARLY NODULIN-LIKE PROTEIN 5-RELATED"/>
    <property type="match status" value="1"/>
</dbReference>
<dbReference type="CDD" id="cd11019">
    <property type="entry name" value="OsENODL1_like"/>
    <property type="match status" value="1"/>
</dbReference>
<keyword evidence="10" id="KW-0812">Transmembrane</keyword>
<reference evidence="13" key="1">
    <citation type="journal article" date="2011" name="PLoS ONE">
        <title>A deep insight into the sialotranscriptome of the gulf coast tick, Amblyomma maculatum.</title>
        <authorList>
            <person name="Karim S."/>
            <person name="Singh P."/>
            <person name="Ribeiro J.M."/>
        </authorList>
    </citation>
    <scope>NUCLEOTIDE SEQUENCE</scope>
    <source>
        <tissue evidence="13">Salivary gland</tissue>
    </source>
</reference>
<keyword evidence="7" id="KW-0449">Lipoprotein</keyword>
<dbReference type="GO" id="GO:0098552">
    <property type="term" value="C:side of membrane"/>
    <property type="evidence" value="ECO:0007669"/>
    <property type="project" value="UniProtKB-KW"/>
</dbReference>
<evidence type="ECO:0000256" key="11">
    <source>
        <dbReference type="SAM" id="SignalP"/>
    </source>
</evidence>
<keyword evidence="10" id="KW-1133">Transmembrane helix</keyword>
<keyword evidence="2" id="KW-0336">GPI-anchor</keyword>
<dbReference type="AlphaFoldDB" id="G3MT85"/>
<evidence type="ECO:0000256" key="1">
    <source>
        <dbReference type="ARBA" id="ARBA00004589"/>
    </source>
</evidence>
<feature type="transmembrane region" description="Helical" evidence="10">
    <location>
        <begin position="153"/>
        <end position="174"/>
    </location>
</feature>
<evidence type="ECO:0000256" key="10">
    <source>
        <dbReference type="SAM" id="Phobius"/>
    </source>
</evidence>
<name>G3MT85_AMBMU</name>
<sequence>MANSCSASFMKVTFIFALTTCMIAVPVLSTEFQVGGDHGWKIPSSKSGPQMYNQWASKNRFQVGDVVRFKYDKDSVMEVTEKEYESCKSVHPIYFSNNGNTELKLDHSGDFYFISGISGHCERGQKMIIKVMSHSDAPGTSPPAPPSPDESSAARLLAFAPLHVLALLLLAINFF</sequence>